<dbReference type="Proteomes" id="UP000012329">
    <property type="component" value="Unassembled WGS sequence"/>
</dbReference>
<evidence type="ECO:0000313" key="2">
    <source>
        <dbReference type="Proteomes" id="UP000012329"/>
    </source>
</evidence>
<comment type="caution">
    <text evidence="1">The sequence shown here is derived from an EMBL/GenBank/DDBJ whole genome shotgun (WGS) entry which is preliminary data.</text>
</comment>
<proteinExistence type="predicted"/>
<reference evidence="1 2" key="1">
    <citation type="submission" date="2013-02" db="EMBL/GenBank/DDBJ databases">
        <authorList>
            <person name="Harkins D.M."/>
            <person name="Durkin A.S."/>
            <person name="Brinkac L.M."/>
            <person name="Haft D.H."/>
            <person name="Selengut J.D."/>
            <person name="Sanka R."/>
            <person name="DePew J."/>
            <person name="Purushe J."/>
            <person name="Whelen A.C."/>
            <person name="Vinetz J.M."/>
            <person name="Sutton G.G."/>
            <person name="Nierman W.C."/>
            <person name="Fouts D.E."/>
        </authorList>
    </citation>
    <scope>NUCLEOTIDE SEQUENCE [LARGE SCALE GENOMIC DNA]</scope>
    <source>
        <strain evidence="1 2">2002000626</strain>
    </source>
</reference>
<name>A0A829CWM6_LEPIR</name>
<gene>
    <name evidence="1" type="ORF">LEP1GSC029_3426</name>
</gene>
<dbReference type="EMBL" id="AFJL02000243">
    <property type="protein sequence ID" value="EMY02427.1"/>
    <property type="molecule type" value="Genomic_DNA"/>
</dbReference>
<protein>
    <submittedName>
        <fullName evidence="1">Uncharacterized protein</fullName>
    </submittedName>
</protein>
<sequence>MKSQTYAKIGSRIVTKNEFLLWENGYFLDTYPKGIDTIQVLQT</sequence>
<organism evidence="1 2">
    <name type="scientific">Leptospira interrogans str. 2002000626</name>
    <dbReference type="NCBI Taxonomy" id="996803"/>
    <lineage>
        <taxon>Bacteria</taxon>
        <taxon>Pseudomonadati</taxon>
        <taxon>Spirochaetota</taxon>
        <taxon>Spirochaetia</taxon>
        <taxon>Leptospirales</taxon>
        <taxon>Leptospiraceae</taxon>
        <taxon>Leptospira</taxon>
    </lineage>
</organism>
<accession>A0A829CWM6</accession>
<dbReference type="AlphaFoldDB" id="A0A829CWM6"/>
<evidence type="ECO:0000313" key="1">
    <source>
        <dbReference type="EMBL" id="EMY02427.1"/>
    </source>
</evidence>